<dbReference type="EMBL" id="VFIA01000015">
    <property type="protein sequence ID" value="MBC3792319.1"/>
    <property type="molecule type" value="Genomic_DNA"/>
</dbReference>
<dbReference type="Pfam" id="PF00593">
    <property type="entry name" value="TonB_dep_Rec_b-barrel"/>
    <property type="match status" value="1"/>
</dbReference>
<evidence type="ECO:0000313" key="13">
    <source>
        <dbReference type="EMBL" id="MBC3792319.1"/>
    </source>
</evidence>
<gene>
    <name evidence="13" type="ORF">FH603_2830</name>
</gene>
<evidence type="ECO:0000256" key="6">
    <source>
        <dbReference type="ARBA" id="ARBA00023136"/>
    </source>
</evidence>
<dbReference type="InterPro" id="IPR023996">
    <property type="entry name" value="TonB-dep_OMP_SusC/RagA"/>
</dbReference>
<reference evidence="13 14" key="1">
    <citation type="submission" date="2019-06" db="EMBL/GenBank/DDBJ databases">
        <title>Spirosoma utsteinense sp. nov. isolated from Antarctic ice-free soils.</title>
        <authorList>
            <person name="Tahon G."/>
        </authorList>
    </citation>
    <scope>NUCLEOTIDE SEQUENCE [LARGE SCALE GENOMIC DNA]</scope>
    <source>
        <strain evidence="13 14">LMG 31447</strain>
    </source>
</reference>
<dbReference type="PROSITE" id="PS52016">
    <property type="entry name" value="TONB_DEPENDENT_REC_3"/>
    <property type="match status" value="1"/>
</dbReference>
<keyword evidence="2 8" id="KW-0813">Transport</keyword>
<dbReference type="Gene3D" id="2.40.170.20">
    <property type="entry name" value="TonB-dependent receptor, beta-barrel domain"/>
    <property type="match status" value="1"/>
</dbReference>
<organism evidence="13 14">
    <name type="scientific">Spirosoma utsteinense</name>
    <dbReference type="NCBI Taxonomy" id="2585773"/>
    <lineage>
        <taxon>Bacteria</taxon>
        <taxon>Pseudomonadati</taxon>
        <taxon>Bacteroidota</taxon>
        <taxon>Cytophagia</taxon>
        <taxon>Cytophagales</taxon>
        <taxon>Cytophagaceae</taxon>
        <taxon>Spirosoma</taxon>
    </lineage>
</organism>
<keyword evidence="7 8" id="KW-0998">Cell outer membrane</keyword>
<accession>A0ABR6W7U6</accession>
<dbReference type="SUPFAM" id="SSF56935">
    <property type="entry name" value="Porins"/>
    <property type="match status" value="1"/>
</dbReference>
<dbReference type="Pfam" id="PF13715">
    <property type="entry name" value="CarbopepD_reg_2"/>
    <property type="match status" value="1"/>
</dbReference>
<keyword evidence="10" id="KW-0732">Signal</keyword>
<evidence type="ECO:0000256" key="9">
    <source>
        <dbReference type="RuleBase" id="RU003357"/>
    </source>
</evidence>
<dbReference type="InterPro" id="IPR039426">
    <property type="entry name" value="TonB-dep_rcpt-like"/>
</dbReference>
<keyword evidence="14" id="KW-1185">Reference proteome</keyword>
<evidence type="ECO:0000256" key="1">
    <source>
        <dbReference type="ARBA" id="ARBA00004571"/>
    </source>
</evidence>
<dbReference type="Gene3D" id="2.170.130.10">
    <property type="entry name" value="TonB-dependent receptor, plug domain"/>
    <property type="match status" value="1"/>
</dbReference>
<evidence type="ECO:0000256" key="8">
    <source>
        <dbReference type="PROSITE-ProRule" id="PRU01360"/>
    </source>
</evidence>
<feature type="domain" description="TonB-dependent receptor plug" evidence="12">
    <location>
        <begin position="117"/>
        <end position="244"/>
    </location>
</feature>
<name>A0ABR6W7U6_9BACT</name>
<feature type="signal peptide" evidence="10">
    <location>
        <begin position="1"/>
        <end position="21"/>
    </location>
</feature>
<evidence type="ECO:0000256" key="3">
    <source>
        <dbReference type="ARBA" id="ARBA00022452"/>
    </source>
</evidence>
<feature type="domain" description="TonB-dependent receptor-like beta-barrel" evidence="11">
    <location>
        <begin position="479"/>
        <end position="843"/>
    </location>
</feature>
<evidence type="ECO:0000256" key="4">
    <source>
        <dbReference type="ARBA" id="ARBA00022692"/>
    </source>
</evidence>
<dbReference type="Pfam" id="PF07715">
    <property type="entry name" value="Plug"/>
    <property type="match status" value="1"/>
</dbReference>
<evidence type="ECO:0000313" key="14">
    <source>
        <dbReference type="Proteomes" id="UP000700732"/>
    </source>
</evidence>
<dbReference type="NCBIfam" id="TIGR04057">
    <property type="entry name" value="SusC_RagA_signa"/>
    <property type="match status" value="1"/>
</dbReference>
<evidence type="ECO:0000256" key="7">
    <source>
        <dbReference type="ARBA" id="ARBA00023237"/>
    </source>
</evidence>
<keyword evidence="3 8" id="KW-1134">Transmembrane beta strand</keyword>
<comment type="subcellular location">
    <subcellularLocation>
        <location evidence="1 8">Cell outer membrane</location>
        <topology evidence="1 8">Multi-pass membrane protein</topology>
    </subcellularLocation>
</comment>
<sequence>MSRILLVGMLFVCSLWTPVWAQERTITGKVTASEDGTPMPGVSVVIKATTKGTNTDAKGAYSISVSDKGSRLIFSFVGSASQEIEIGNRSVVDVKLMNDAKQLGEVVVTALGQQRDKKALAYAVSNVKGDMLQQRSEPDPLRALSGKVPGVNITAGNGAPGAGTRITIRGNNSFTGNNQPLFVVDGIPFDNSVNTPQNGSQGYNSNTVTTNRAYDIDPNNIEAMTVLKGAAASALYGSRAANGVIVITTKSGSKSARKGLEINFNSSYSVENVSTVPDYQNTYTQGSNQTYNGGFIGNWGTVFPAEVDRVNAGLGFDRYSKVIDPDYPAGTIPHPLVDATVPYGAARFQNAFPELLQANGRGIAVPLVPHDIIGGFFRQGRVLENGIQINSTGDKTSLNASVSRTKNEGIIPNSSTDRTTLSFGGNATLNNSINLAGSVAYTNTNQQSPQSGAGYYADYGPAGQSAGSIYSRLFYLPRNYDLNAYPFENPVDGSNVFYRALDNPLWTAKYNLYNSAVNRVYGNMTMSYDVTPWLNVTARGGLNTYSETRKNVLRPGGSFVPLGSVTRQDLTKTEIDFTFLATATHDFSEKINAKLLVGFNPNQRSYTESAISGAPVIDPNILTIGGTLNQNAADYRSQRRLYGLFSELTVGYGNFLFLTGSVRNDHSSTLPAGNNSYYYPAVSASFVFTDVLNLPKNIINLGKLRANYAKVGKDADPYQVFTAYNLGRTFYNAGAISTANLPKQLNNINLKPEFTSEVELGTELQFFNNRIGIDAAYFNRVSTDLIVTRELPRTSGFETEITNAGKISNKGWEVGLTLVPLRMANGLTWTSFLAYTRIQSKVEDAGPGGEIFIGGTGLTSLGTIFRNGLPYGQIIGSKNARDESGNLLINPSTGLPIRAPQSDVIGDPNTKYQLGWTNTVNFKNFSLSVLLDYKVGGSLFSSTAASLLLRGQLKNSEDREGMRVIPGVLGDPSTYKPLLGEDGKSIKNTIAMTAFQYHFTDGYGAYGADEVNIYDATVVRLREISLGYSVPKAFLQRYAKVIGSLRLSASGRNLWFYAPNMLKGLNFDPEVLSNFADSNIQGFDLGASPSTRRFGINLNASF</sequence>
<evidence type="ECO:0000256" key="5">
    <source>
        <dbReference type="ARBA" id="ARBA00023077"/>
    </source>
</evidence>
<dbReference type="Proteomes" id="UP000700732">
    <property type="component" value="Unassembled WGS sequence"/>
</dbReference>
<dbReference type="RefSeq" id="WP_186738102.1">
    <property type="nucleotide sequence ID" value="NZ_VFIA01000015.1"/>
</dbReference>
<keyword evidence="6 8" id="KW-0472">Membrane</keyword>
<dbReference type="InterPro" id="IPR012910">
    <property type="entry name" value="Plug_dom"/>
</dbReference>
<proteinExistence type="inferred from homology"/>
<protein>
    <submittedName>
        <fullName evidence="13">TonB-linked SusC/RagA family outer membrane protein</fullName>
    </submittedName>
</protein>
<evidence type="ECO:0000259" key="12">
    <source>
        <dbReference type="Pfam" id="PF07715"/>
    </source>
</evidence>
<keyword evidence="4 8" id="KW-0812">Transmembrane</keyword>
<dbReference type="InterPro" id="IPR023997">
    <property type="entry name" value="TonB-dep_OMP_SusC/RagA_CS"/>
</dbReference>
<evidence type="ECO:0000259" key="11">
    <source>
        <dbReference type="Pfam" id="PF00593"/>
    </source>
</evidence>
<keyword evidence="5 9" id="KW-0798">TonB box</keyword>
<dbReference type="InterPro" id="IPR037066">
    <property type="entry name" value="Plug_dom_sf"/>
</dbReference>
<evidence type="ECO:0000256" key="2">
    <source>
        <dbReference type="ARBA" id="ARBA00022448"/>
    </source>
</evidence>
<feature type="chain" id="PRO_5046814378" evidence="10">
    <location>
        <begin position="22"/>
        <end position="1102"/>
    </location>
</feature>
<dbReference type="NCBIfam" id="TIGR04056">
    <property type="entry name" value="OMP_RagA_SusC"/>
    <property type="match status" value="1"/>
</dbReference>
<comment type="similarity">
    <text evidence="8 9">Belongs to the TonB-dependent receptor family.</text>
</comment>
<dbReference type="InterPro" id="IPR000531">
    <property type="entry name" value="Beta-barrel_TonB"/>
</dbReference>
<comment type="caution">
    <text evidence="13">The sequence shown here is derived from an EMBL/GenBank/DDBJ whole genome shotgun (WGS) entry which is preliminary data.</text>
</comment>
<evidence type="ECO:0000256" key="10">
    <source>
        <dbReference type="SAM" id="SignalP"/>
    </source>
</evidence>
<dbReference type="InterPro" id="IPR008969">
    <property type="entry name" value="CarboxyPept-like_regulatory"/>
</dbReference>
<dbReference type="SUPFAM" id="SSF49464">
    <property type="entry name" value="Carboxypeptidase regulatory domain-like"/>
    <property type="match status" value="1"/>
</dbReference>
<dbReference type="InterPro" id="IPR036942">
    <property type="entry name" value="Beta-barrel_TonB_sf"/>
</dbReference>
<dbReference type="Gene3D" id="2.60.40.1120">
    <property type="entry name" value="Carboxypeptidase-like, regulatory domain"/>
    <property type="match status" value="1"/>
</dbReference>